<dbReference type="PROSITE" id="PS50294">
    <property type="entry name" value="WD_REPEATS_REGION"/>
    <property type="match status" value="8"/>
</dbReference>
<gene>
    <name evidence="5" type="ORF">D9619_004176</name>
</gene>
<reference evidence="5 6" key="1">
    <citation type="journal article" date="2020" name="ISME J.">
        <title>Uncovering the hidden diversity of litter-decomposition mechanisms in mushroom-forming fungi.</title>
        <authorList>
            <person name="Floudas D."/>
            <person name="Bentzer J."/>
            <person name="Ahren D."/>
            <person name="Johansson T."/>
            <person name="Persson P."/>
            <person name="Tunlid A."/>
        </authorList>
    </citation>
    <scope>NUCLEOTIDE SEQUENCE [LARGE SCALE GENOMIC DNA]</scope>
    <source>
        <strain evidence="5 6">CBS 101986</strain>
    </source>
</reference>
<dbReference type="Pfam" id="PF00400">
    <property type="entry name" value="WD40"/>
    <property type="match status" value="9"/>
</dbReference>
<feature type="repeat" description="WD" evidence="3">
    <location>
        <begin position="1089"/>
        <end position="1130"/>
    </location>
</feature>
<dbReference type="Pfam" id="PF24883">
    <property type="entry name" value="NPHP3_N"/>
    <property type="match status" value="1"/>
</dbReference>
<feature type="repeat" description="WD" evidence="3">
    <location>
        <begin position="963"/>
        <end position="1004"/>
    </location>
</feature>
<dbReference type="SMART" id="SM00320">
    <property type="entry name" value="WD40"/>
    <property type="match status" value="9"/>
</dbReference>
<dbReference type="SUPFAM" id="SSF52540">
    <property type="entry name" value="P-loop containing nucleoside triphosphate hydrolases"/>
    <property type="match status" value="1"/>
</dbReference>
<dbReference type="Gene3D" id="2.130.10.10">
    <property type="entry name" value="YVTN repeat-like/Quinoprotein amine dehydrogenase"/>
    <property type="match status" value="4"/>
</dbReference>
<dbReference type="PRINTS" id="PR00320">
    <property type="entry name" value="GPROTEINBRPT"/>
</dbReference>
<dbReference type="InterPro" id="IPR036322">
    <property type="entry name" value="WD40_repeat_dom_sf"/>
</dbReference>
<feature type="domain" description="Nephrocystin 3-like N-terminal" evidence="4">
    <location>
        <begin position="357"/>
        <end position="516"/>
    </location>
</feature>
<dbReference type="OrthoDB" id="3027122at2759"/>
<sequence>MATNKPLPLPLCAVLSNIEVEGVNTDGKWEMRSSYSVRVYVGKKEVAKSTNKPASSVLKWEWNSDNEITFEPSSVIKIVLYRGFETGIKPFNHLVGQHKGHLVDLLDNDATLDLTDTKGIPVSIKIKISLSSVSTPATIAPQDNTYLEIGGPPAVVVNPKTRGRKAKAARGVAYEGLKRVVDALYDCSDVFPPLKSAAAVFRTIIKFVETTSENKQELEDLKAKLGAIISIVEKYKKDGGVDAITHRIEAFSKALGIQLTTVEALQERSMSTRAALAQKDADAILKALRNIISLCDVFQIDTQLNIDMRVGKVLERMNSGLIDKLNHESTSYKTRMSSYGDPTGCLEGTRVKVLQDLDAWASDINGSKVYWMVGMAGIGKSTIAHTLCQMLEAKNLLSGSFFASRASEKTRNARLIIPVIAHALARSSPRIKIEVVKAIEDDSTLAEPTYSNMPEQFKQLIREPIQLTADDVNGPHKVVVIDAVDECDNLEVVASFIKLVLQSASRIPLKFFISSRDEFEISNTFSSGSGKATNLRLHDIEKDVVQEDIRKYLQTSLATIREKNRERHGTTAAWPPQSELEDLVARCGTLFIYAATALRYITSGGRRYKSRLSEMAKQGLESVTEFKTNIDALYIHILEMACNEKPSHEVTSMRDIVSIIVFLCHPLPIQAIESLSEMDVSSELAPLTSVIYLPDTKEAAVAPFHASFPDFVTSPVRCSPDRFSSKSSLFRALDALEGHQLLALKCLQQMNQSLKYNICETPENLTLSHRERTNSPENVRKISGAVKYACIHWATHLAEVKVFDPELTEALQKFLYKHLLHWTECLSILGELQSGVKSLSNIAAVLLKSGYHDLWLFVNDARLCLQMNFEVIQKHSMEVYQSALVWLPQKSLIRKTYNTEVCKVPKVIFGLPDSWGTTELVIQTGFLVHSVAFSLDGSQVVSGLGDVTIRIWNAVTGEMEAGLRGHADLVRSIAFSQDGSQIVSGSKDRTVRIWNAVTGEAEAELKGHSDLVTSVAFSQDGSQIVSGSDDNTVRIWNTVTGKLEAELQGHTGLVRSVGFSPDGSQVVSGSFDNTIRIWNTVTGKLEAELKGHTDWVNSVAFLHDSSQIISGSSDNTIQIWNAVTGKVEAELKGHTAMVTSVALSGDGTQIISGSRDNTVRLWNAKTSKIKAVLKGHAGPVNSVAFSPDSSQIVSGSADNTIRIWNAVTSNVVVKLAELKGHTGLVNSVAFSPDGSQVVSGSEDHTVWIWKVATGKVEAELNGHTSALSSVAFSLDGSQVVSGSHDNTARIWDAVTGKLKMAAKLSLDHLITQSGFGMQSQARWRLH</sequence>
<dbReference type="CDD" id="cd00200">
    <property type="entry name" value="WD40"/>
    <property type="match status" value="1"/>
</dbReference>
<evidence type="ECO:0000313" key="6">
    <source>
        <dbReference type="Proteomes" id="UP000567179"/>
    </source>
</evidence>
<keyword evidence="1 3" id="KW-0853">WD repeat</keyword>
<feature type="repeat" description="WD" evidence="3">
    <location>
        <begin position="1047"/>
        <end position="1088"/>
    </location>
</feature>
<dbReference type="InterPro" id="IPR056884">
    <property type="entry name" value="NPHP3-like_N"/>
</dbReference>
<dbReference type="CDD" id="cd21037">
    <property type="entry name" value="MLKL_NTD"/>
    <property type="match status" value="1"/>
</dbReference>
<feature type="repeat" description="WD" evidence="3">
    <location>
        <begin position="1005"/>
        <end position="1046"/>
    </location>
</feature>
<dbReference type="InterPro" id="IPR059179">
    <property type="entry name" value="MLKL-like_MCAfunc"/>
</dbReference>
<evidence type="ECO:0000256" key="1">
    <source>
        <dbReference type="ARBA" id="ARBA00022574"/>
    </source>
</evidence>
<feature type="repeat" description="WD" evidence="3">
    <location>
        <begin position="1218"/>
        <end position="1259"/>
    </location>
</feature>
<dbReference type="SUPFAM" id="SSF50969">
    <property type="entry name" value="YVTN repeat-like/Quinoprotein amine dehydrogenase"/>
    <property type="match status" value="1"/>
</dbReference>
<dbReference type="PANTHER" id="PTHR19848:SF8">
    <property type="entry name" value="F-BOX AND WD REPEAT DOMAIN CONTAINING 7"/>
    <property type="match status" value="1"/>
</dbReference>
<dbReference type="InterPro" id="IPR015943">
    <property type="entry name" value="WD40/YVTN_repeat-like_dom_sf"/>
</dbReference>
<comment type="caution">
    <text evidence="5">The sequence shown here is derived from an EMBL/GenBank/DDBJ whole genome shotgun (WGS) entry which is preliminary data.</text>
</comment>
<dbReference type="SUPFAM" id="SSF50978">
    <property type="entry name" value="WD40 repeat-like"/>
    <property type="match status" value="1"/>
</dbReference>
<dbReference type="InterPro" id="IPR019775">
    <property type="entry name" value="WD40_repeat_CS"/>
</dbReference>
<organism evidence="5 6">
    <name type="scientific">Psilocybe cf. subviscida</name>
    <dbReference type="NCBI Taxonomy" id="2480587"/>
    <lineage>
        <taxon>Eukaryota</taxon>
        <taxon>Fungi</taxon>
        <taxon>Dikarya</taxon>
        <taxon>Basidiomycota</taxon>
        <taxon>Agaricomycotina</taxon>
        <taxon>Agaricomycetes</taxon>
        <taxon>Agaricomycetidae</taxon>
        <taxon>Agaricales</taxon>
        <taxon>Agaricineae</taxon>
        <taxon>Strophariaceae</taxon>
        <taxon>Psilocybe</taxon>
    </lineage>
</organism>
<keyword evidence="6" id="KW-1185">Reference proteome</keyword>
<evidence type="ECO:0000256" key="3">
    <source>
        <dbReference type="PROSITE-ProRule" id="PRU00221"/>
    </source>
</evidence>
<evidence type="ECO:0000313" key="5">
    <source>
        <dbReference type="EMBL" id="KAF5327545.1"/>
    </source>
</evidence>
<dbReference type="EMBL" id="JAACJJ010000014">
    <property type="protein sequence ID" value="KAF5327545.1"/>
    <property type="molecule type" value="Genomic_DNA"/>
</dbReference>
<proteinExistence type="predicted"/>
<dbReference type="PROSITE" id="PS50082">
    <property type="entry name" value="WD_REPEATS_2"/>
    <property type="match status" value="9"/>
</dbReference>
<dbReference type="PROSITE" id="PS00678">
    <property type="entry name" value="WD_REPEATS_1"/>
    <property type="match status" value="1"/>
</dbReference>
<feature type="repeat" description="WD" evidence="3">
    <location>
        <begin position="1260"/>
        <end position="1301"/>
    </location>
</feature>
<dbReference type="InterPro" id="IPR020472">
    <property type="entry name" value="WD40_PAC1"/>
</dbReference>
<accession>A0A8H5BQ56</accession>
<dbReference type="Proteomes" id="UP000567179">
    <property type="component" value="Unassembled WGS sequence"/>
</dbReference>
<feature type="repeat" description="WD" evidence="3">
    <location>
        <begin position="1131"/>
        <end position="1172"/>
    </location>
</feature>
<dbReference type="Gene3D" id="3.40.50.300">
    <property type="entry name" value="P-loop containing nucleotide triphosphate hydrolases"/>
    <property type="match status" value="1"/>
</dbReference>
<keyword evidence="2" id="KW-0677">Repeat</keyword>
<feature type="repeat" description="WD" evidence="3">
    <location>
        <begin position="928"/>
        <end position="962"/>
    </location>
</feature>
<protein>
    <recommendedName>
        <fullName evidence="4">Nephrocystin 3-like N-terminal domain-containing protein</fullName>
    </recommendedName>
</protein>
<dbReference type="InterPro" id="IPR011044">
    <property type="entry name" value="Quino_amine_DH_bsu"/>
</dbReference>
<evidence type="ECO:0000256" key="2">
    <source>
        <dbReference type="ARBA" id="ARBA00022737"/>
    </source>
</evidence>
<evidence type="ECO:0000259" key="4">
    <source>
        <dbReference type="Pfam" id="PF24883"/>
    </source>
</evidence>
<dbReference type="PANTHER" id="PTHR19848">
    <property type="entry name" value="WD40 REPEAT PROTEIN"/>
    <property type="match status" value="1"/>
</dbReference>
<feature type="repeat" description="WD" evidence="3">
    <location>
        <begin position="1173"/>
        <end position="1214"/>
    </location>
</feature>
<dbReference type="InterPro" id="IPR027417">
    <property type="entry name" value="P-loop_NTPase"/>
</dbReference>
<dbReference type="InterPro" id="IPR001680">
    <property type="entry name" value="WD40_rpt"/>
</dbReference>
<name>A0A8H5BQ56_9AGAR</name>